<evidence type="ECO:0000256" key="2">
    <source>
        <dbReference type="SAM" id="Phobius"/>
    </source>
</evidence>
<gene>
    <name evidence="3" type="ORF">CLAFUR5_08060</name>
</gene>
<dbReference type="AlphaFoldDB" id="A0A9Q8LC97"/>
<feature type="compositionally biased region" description="Basic and acidic residues" evidence="1">
    <location>
        <begin position="46"/>
        <end position="56"/>
    </location>
</feature>
<evidence type="ECO:0000313" key="3">
    <source>
        <dbReference type="EMBL" id="UJO14725.1"/>
    </source>
</evidence>
<dbReference type="Gene3D" id="3.40.50.1820">
    <property type="entry name" value="alpha/beta hydrolase"/>
    <property type="match status" value="1"/>
</dbReference>
<dbReference type="OMA" id="ISRYCYW"/>
<reference evidence="3" key="2">
    <citation type="journal article" date="2022" name="Microb. Genom.">
        <title>A chromosome-scale genome assembly of the tomato pathogen Cladosporium fulvum reveals a compartmentalized genome architecture and the presence of a dispensable chromosome.</title>
        <authorList>
            <person name="Zaccaron A.Z."/>
            <person name="Chen L.H."/>
            <person name="Samaras A."/>
            <person name="Stergiopoulos I."/>
        </authorList>
    </citation>
    <scope>NUCLEOTIDE SEQUENCE</scope>
    <source>
        <strain evidence="3">Race5_Kim</strain>
    </source>
</reference>
<dbReference type="InterPro" id="IPR019431">
    <property type="entry name" value="DUF2417"/>
</dbReference>
<organism evidence="3 4">
    <name type="scientific">Passalora fulva</name>
    <name type="common">Tomato leaf mold</name>
    <name type="synonym">Cladosporium fulvum</name>
    <dbReference type="NCBI Taxonomy" id="5499"/>
    <lineage>
        <taxon>Eukaryota</taxon>
        <taxon>Fungi</taxon>
        <taxon>Dikarya</taxon>
        <taxon>Ascomycota</taxon>
        <taxon>Pezizomycotina</taxon>
        <taxon>Dothideomycetes</taxon>
        <taxon>Dothideomycetidae</taxon>
        <taxon>Mycosphaerellales</taxon>
        <taxon>Mycosphaerellaceae</taxon>
        <taxon>Fulvia</taxon>
    </lineage>
</organism>
<dbReference type="EMBL" id="CP090165">
    <property type="protein sequence ID" value="UJO14725.1"/>
    <property type="molecule type" value="Genomic_DNA"/>
</dbReference>
<sequence length="570" mass="63881">MSSLWGSKKIDNANGDQHDDEEQGEQRDFDAGSSRPRSRTSRTSRNMREPTERDRLLPANPRPPHSDGYLDPDDPAVSPYNLWTVRFTRYLTVLFLVLTFLWWVLLLVSIFVSPPGLHTRGSGFFDFAYTTLTSSVLLNSLLFFSSPSLAMRVSQGILSVFLLVNLIIIASVARLRAEEGAPGIASVGWAALMAIWVLFTDRIVAWGKREEEERLTGRPETRRTLKEWLSVLASTTILVIFIIITILMTATLMIRSIDAGLEFDGDRIRVDDGKYEVHFACVGNATTDAKGKRSPTILLEGAEDPVEYDLEHWAYAAMQNGTIDRYCYWDRPGYAWSDNAPSPHSAGMSADNLAEALAISGEQGPWILVGAGYGSIVTRIFSARNFREVVGIMLIDPLHEDLLHRIGDPRTGFITWGWGIISPLGIRRIIGAIFQGQTRDDRVYGMAAFTGGKLLKAKLQENLVANSFTKQEISSARTIQATDTPLSIVSSEISVRRDKEWGDKQKDLTNITGKLLSWDVVNKAPHYVWRTYDGRQLMEKRLGELVKAHHKARQDHPDSEMGVVEQPRDE</sequence>
<reference evidence="3" key="1">
    <citation type="submission" date="2021-12" db="EMBL/GenBank/DDBJ databases">
        <authorList>
            <person name="Zaccaron A."/>
            <person name="Stergiopoulos I."/>
        </authorList>
    </citation>
    <scope>NUCLEOTIDE SEQUENCE</scope>
    <source>
        <strain evidence="3">Race5_Kim</strain>
    </source>
</reference>
<dbReference type="Proteomes" id="UP000756132">
    <property type="component" value="Chromosome 3"/>
</dbReference>
<feature type="region of interest" description="Disordered" evidence="1">
    <location>
        <begin position="1"/>
        <end position="72"/>
    </location>
</feature>
<dbReference type="InterPro" id="IPR029058">
    <property type="entry name" value="AB_hydrolase_fold"/>
</dbReference>
<name>A0A9Q8LC97_PASFU</name>
<proteinExistence type="predicted"/>
<feature type="transmembrane region" description="Helical" evidence="2">
    <location>
        <begin position="187"/>
        <end position="207"/>
    </location>
</feature>
<evidence type="ECO:0000313" key="4">
    <source>
        <dbReference type="Proteomes" id="UP000756132"/>
    </source>
</evidence>
<keyword evidence="4" id="KW-1185">Reference proteome</keyword>
<keyword evidence="2" id="KW-0472">Membrane</keyword>
<feature type="region of interest" description="Disordered" evidence="1">
    <location>
        <begin position="550"/>
        <end position="570"/>
    </location>
</feature>
<feature type="transmembrane region" description="Helical" evidence="2">
    <location>
        <begin position="156"/>
        <end position="175"/>
    </location>
</feature>
<dbReference type="SUPFAM" id="SSF53474">
    <property type="entry name" value="alpha/beta-Hydrolases"/>
    <property type="match status" value="1"/>
</dbReference>
<feature type="transmembrane region" description="Helical" evidence="2">
    <location>
        <begin position="124"/>
        <end position="144"/>
    </location>
</feature>
<evidence type="ECO:0008006" key="5">
    <source>
        <dbReference type="Google" id="ProtNLM"/>
    </source>
</evidence>
<feature type="transmembrane region" description="Helical" evidence="2">
    <location>
        <begin position="228"/>
        <end position="254"/>
    </location>
</feature>
<evidence type="ECO:0000256" key="1">
    <source>
        <dbReference type="SAM" id="MobiDB-lite"/>
    </source>
</evidence>
<dbReference type="RefSeq" id="XP_047759091.1">
    <property type="nucleotide sequence ID" value="XM_047907208.1"/>
</dbReference>
<accession>A0A9Q8LC97</accession>
<dbReference type="OrthoDB" id="164921at2759"/>
<keyword evidence="2" id="KW-1133">Transmembrane helix</keyword>
<protein>
    <recommendedName>
        <fullName evidence="5">Mitochondrial integral membrane protein</fullName>
    </recommendedName>
</protein>
<dbReference type="GeneID" id="71987938"/>
<keyword evidence="2" id="KW-0812">Transmembrane</keyword>
<dbReference type="Pfam" id="PF10329">
    <property type="entry name" value="DUF2417"/>
    <property type="match status" value="1"/>
</dbReference>
<feature type="transmembrane region" description="Helical" evidence="2">
    <location>
        <begin position="90"/>
        <end position="112"/>
    </location>
</feature>
<dbReference type="KEGG" id="ffu:CLAFUR5_08060"/>